<evidence type="ECO:0000313" key="2">
    <source>
        <dbReference type="EMBL" id="CEQ04709.1"/>
    </source>
</evidence>
<feature type="transmembrane region" description="Helical" evidence="1">
    <location>
        <begin position="7"/>
        <end position="29"/>
    </location>
</feature>
<dbReference type="PANTHER" id="PTHR43801">
    <property type="entry name" value="NUCLEOTIDE-BINDING PROTEIN-RELATED"/>
    <property type="match status" value="1"/>
</dbReference>
<keyword evidence="1" id="KW-0472">Membrane</keyword>
<protein>
    <submittedName>
        <fullName evidence="2">Protein of uncharacterized function DUF116</fullName>
    </submittedName>
</protein>
<evidence type="ECO:0000256" key="1">
    <source>
        <dbReference type="SAM" id="Phobius"/>
    </source>
</evidence>
<proteinExistence type="predicted"/>
<feature type="transmembrane region" description="Helical" evidence="1">
    <location>
        <begin position="35"/>
        <end position="62"/>
    </location>
</feature>
<dbReference type="OrthoDB" id="9787348at2"/>
<accession>A0A0C7PHU8</accession>
<feature type="transmembrane region" description="Helical" evidence="1">
    <location>
        <begin position="74"/>
        <end position="93"/>
    </location>
</feature>
<dbReference type="PANTHER" id="PTHR43801:SF1">
    <property type="entry name" value="POLYPRENYL SYNTHETASE"/>
    <property type="match status" value="1"/>
</dbReference>
<dbReference type="Pfam" id="PF01976">
    <property type="entry name" value="DUF116"/>
    <property type="match status" value="1"/>
</dbReference>
<dbReference type="AlphaFoldDB" id="A0A0C7PHU8"/>
<keyword evidence="1" id="KW-0812">Transmembrane</keyword>
<gene>
    <name evidence="2" type="ORF">R28058_24271</name>
</gene>
<dbReference type="Proteomes" id="UP000049127">
    <property type="component" value="Unassembled WGS sequence"/>
</dbReference>
<name>A0A0C7PHU8_PARSO</name>
<dbReference type="RefSeq" id="WP_055336644.1">
    <property type="nucleotide sequence ID" value="NZ_CDNF01000025.1"/>
</dbReference>
<dbReference type="InterPro" id="IPR002829">
    <property type="entry name" value="DUF116"/>
</dbReference>
<keyword evidence="1" id="KW-1133">Transmembrane helix</keyword>
<sequence>MINLKKYMTTIGFFILIILLLFLGINVFMKSFENIFSMIVNILLIILLLITIFSSIVTYRVLKGKTVNKPIMKINFKIVDFLYPILIILGNAINITKDDIRQVYIKLNNDYIYSNRYNIKSEDILILIPHCIQKSECKLKITTDVKNCKSCGLCNVADLLKLQNKYNVNVFIATGGTLARKKIKEFRPKAVVAVACERDLTAGVQDIKQIPVLGVFNQRPNGPCVDTKIDAKEVENAIKFFIGEC</sequence>
<organism evidence="2 3">
    <name type="scientific">Paraclostridium sordellii</name>
    <name type="common">Clostridium sordellii</name>
    <dbReference type="NCBI Taxonomy" id="1505"/>
    <lineage>
        <taxon>Bacteria</taxon>
        <taxon>Bacillati</taxon>
        <taxon>Bacillota</taxon>
        <taxon>Clostridia</taxon>
        <taxon>Peptostreptococcales</taxon>
        <taxon>Peptostreptococcaceae</taxon>
        <taxon>Paraclostridium</taxon>
    </lineage>
</organism>
<dbReference type="EMBL" id="CEKZ01000014">
    <property type="protein sequence ID" value="CEQ04709.1"/>
    <property type="molecule type" value="Genomic_DNA"/>
</dbReference>
<dbReference type="PIRSF" id="PIRSF006594">
    <property type="entry name" value="UCP006594"/>
    <property type="match status" value="1"/>
</dbReference>
<evidence type="ECO:0000313" key="3">
    <source>
        <dbReference type="Proteomes" id="UP000049127"/>
    </source>
</evidence>
<reference evidence="2 3" key="1">
    <citation type="submission" date="2015-01" db="EMBL/GenBank/DDBJ databases">
        <authorList>
            <person name="Aslett A.Martin."/>
            <person name="De Silva Nishadi"/>
        </authorList>
    </citation>
    <scope>NUCLEOTIDE SEQUENCE [LARGE SCALE GENOMIC DNA]</scope>
    <source>
        <strain evidence="2 3">R28058</strain>
    </source>
</reference>